<feature type="region of interest" description="Disordered" evidence="1">
    <location>
        <begin position="348"/>
        <end position="406"/>
    </location>
</feature>
<dbReference type="InterPro" id="IPR010269">
    <property type="entry name" value="T6SS_TssC-like"/>
</dbReference>
<dbReference type="KEGG" id="ppso:QPJ95_23845"/>
<reference evidence="3 4" key="1">
    <citation type="submission" date="2023-06" db="EMBL/GenBank/DDBJ databases">
        <title>Parasedimentitalea psychrophila sp. nov., a psychrophilic bacterium isolated from deep-sea sediment.</title>
        <authorList>
            <person name="Li A."/>
        </authorList>
    </citation>
    <scope>NUCLEOTIDE SEQUENCE [LARGE SCALE GENOMIC DNA]</scope>
    <source>
        <strain evidence="3 4">QS115</strain>
        <plasmid evidence="3 4">pQS-2</plasmid>
    </source>
</reference>
<accession>A0A9Y2L339</accession>
<dbReference type="InterPro" id="IPR008312">
    <property type="entry name" value="T6SS_TssB1"/>
</dbReference>
<dbReference type="PANTHER" id="PTHR35565">
    <property type="entry name" value="CYTOPLASMIC PROTEIN-RELATED"/>
    <property type="match status" value="1"/>
</dbReference>
<keyword evidence="4" id="KW-1185">Reference proteome</keyword>
<geneLocation type="plasmid" evidence="3 4">
    <name>pQS-2</name>
</geneLocation>
<keyword evidence="3" id="KW-0614">Plasmid</keyword>
<protein>
    <submittedName>
        <fullName evidence="3">Type VI secretion system contractile sheath large subunit</fullName>
    </submittedName>
</protein>
<dbReference type="Pfam" id="PF05943">
    <property type="entry name" value="VipB"/>
    <property type="match status" value="1"/>
</dbReference>
<name>A0A9Y2L339_9RHOB</name>
<feature type="compositionally biased region" description="Acidic residues" evidence="1">
    <location>
        <begin position="1021"/>
        <end position="1033"/>
    </location>
</feature>
<evidence type="ECO:0000259" key="2">
    <source>
        <dbReference type="Pfam" id="PF05943"/>
    </source>
</evidence>
<feature type="region of interest" description="Disordered" evidence="1">
    <location>
        <begin position="440"/>
        <end position="492"/>
    </location>
</feature>
<feature type="compositionally biased region" description="Acidic residues" evidence="1">
    <location>
        <begin position="369"/>
        <end position="384"/>
    </location>
</feature>
<evidence type="ECO:0000313" key="4">
    <source>
        <dbReference type="Proteomes" id="UP001238334"/>
    </source>
</evidence>
<evidence type="ECO:0000256" key="1">
    <source>
        <dbReference type="SAM" id="MobiDB-lite"/>
    </source>
</evidence>
<feature type="compositionally biased region" description="Low complexity" evidence="1">
    <location>
        <begin position="385"/>
        <end position="395"/>
    </location>
</feature>
<dbReference type="PANTHER" id="PTHR35565:SF1">
    <property type="entry name" value="TYPE VI SECRETION SYSTEM CONTRACTILE SHEATH LARGE SUBUNIT"/>
    <property type="match status" value="1"/>
</dbReference>
<dbReference type="InterPro" id="IPR044031">
    <property type="entry name" value="TssC1_N"/>
</dbReference>
<feature type="region of interest" description="Disordered" evidence="1">
    <location>
        <begin position="1048"/>
        <end position="1073"/>
    </location>
</feature>
<feature type="compositionally biased region" description="Pro residues" evidence="1">
    <location>
        <begin position="1004"/>
        <end position="1013"/>
    </location>
</feature>
<organism evidence="3 4">
    <name type="scientific">Parasedimentitalea psychrophila</name>
    <dbReference type="NCBI Taxonomy" id="2997337"/>
    <lineage>
        <taxon>Bacteria</taxon>
        <taxon>Pseudomonadati</taxon>
        <taxon>Pseudomonadota</taxon>
        <taxon>Alphaproteobacteria</taxon>
        <taxon>Rhodobacterales</taxon>
        <taxon>Paracoccaceae</taxon>
        <taxon>Parasedimentitalea</taxon>
    </lineage>
</organism>
<proteinExistence type="predicted"/>
<dbReference type="EMBL" id="CP127249">
    <property type="protein sequence ID" value="WIY27821.1"/>
    <property type="molecule type" value="Genomic_DNA"/>
</dbReference>
<feature type="region of interest" description="Disordered" evidence="1">
    <location>
        <begin position="635"/>
        <end position="655"/>
    </location>
</feature>
<evidence type="ECO:0000313" key="3">
    <source>
        <dbReference type="EMBL" id="WIY27821.1"/>
    </source>
</evidence>
<feature type="compositionally biased region" description="Acidic residues" evidence="1">
    <location>
        <begin position="448"/>
        <end position="477"/>
    </location>
</feature>
<feature type="compositionally biased region" description="Acidic residues" evidence="1">
    <location>
        <begin position="396"/>
        <end position="406"/>
    </location>
</feature>
<gene>
    <name evidence="3" type="ORF">QPJ95_23845</name>
</gene>
<dbReference type="Pfam" id="PF05591">
    <property type="entry name" value="T6SS_VipA"/>
    <property type="match status" value="1"/>
</dbReference>
<feature type="region of interest" description="Disordered" evidence="1">
    <location>
        <begin position="998"/>
        <end position="1033"/>
    </location>
</feature>
<dbReference type="Proteomes" id="UP001238334">
    <property type="component" value="Plasmid pQS-2"/>
</dbReference>
<dbReference type="RefSeq" id="WP_270919763.1">
    <property type="nucleotide sequence ID" value="NZ_CP127249.1"/>
</dbReference>
<sequence>MAAALSSLRDVELPQAEVDQSGDILAGLSARAPEETAKADDLGSALSSLAAVEIEETPADDSTDILGDLAAQELVEAVDTSTDDALSSLAAVEVDEAPEDDSADILGDLAAQDVAEAVDTSSDDALSSLAAVEVDEAPEDDSADILGDLAAQDVAEAVDTSSDDALSSLAAVEIDETPEDDGTDILGDLAAQDLAEAVDTSSDDALSSLAAVEVDEAPEDDSADILGDLAALDVVEEVDTSSDDALSSLAAVEIGEGPEDDGADILGDLAALDLAEEVDTSSDDALSRLAAVEIDEAPEDDSADILGDLAALDVAEEVDTGADDLSALLGGLDDVATPQDNIDDILGGLGDLGAEETDAPLDAGGLDDLLGDLEAADAETEEADAQGLDDLLGDLSDAEDGDDLDGLFADLEDDAAAEPEGGDGLDDLLGDLTGADDSGLDALLGDTSEGEDGDLDLDDLLGSLEDDSPEAGDDLDDLLGALDSTDDSTDDGAAEAAEAVKLSQTEEPEFAYGTLSASRPEPQRLVRKRFRLAILGDFSGRAAKGIVEIGDQLAARRAVILDPDTVEDVIESFATELVLPIGRDGAGMAVKLGGLDDLHPDELYENVELFSELVGLRKQLQSGVTADHAASTLRAWGEKHGTRVSPPKPRSGGNAVPADCRLSAFQLLVGDAENQLGQVSPVQDLLARVVGPHIRALPNADVAAMIVAVDAALSDAMRMVLHHPEFQSLEAQWRSLDLIARSVEDDDTLDVMLYDISAEELAADLTASEDLSDSGFVKLLTGEPLDEENGRGGYSALIGLYQFEETPPHAELLGRIARVAAHVDAPFLAGISPAFLETEKDKLPSVVTKAWDTLRGMGEAGHLGLVSPRFMLRRPYGAKSEPIYEFQFEEFTESEGLRGLLWANPVVLAAILLARSFKQNGASMGLGQIMSLGDIPFHYVNDRFGDQVALPCTERNINLDKIALAQERGFMAVSAIKGRDEIRLTSFGSLAGGDILGPWTGMPAPDPSPPDPKPAAAADPAGDDLDDLGLDDLDLDLGLDDDDSGLGDLDDLLAGFGDDTDDSGEDDDDSMDADLAALLDDL</sequence>
<feature type="compositionally biased region" description="Acidic residues" evidence="1">
    <location>
        <begin position="1058"/>
        <end position="1072"/>
    </location>
</feature>
<feature type="domain" description="TssC1 N-terminal" evidence="2">
    <location>
        <begin position="704"/>
        <end position="989"/>
    </location>
</feature>
<dbReference type="AlphaFoldDB" id="A0A9Y2L339"/>